<evidence type="ECO:0000256" key="1">
    <source>
        <dbReference type="SAM" id="Phobius"/>
    </source>
</evidence>
<keyword evidence="3" id="KW-1185">Reference proteome</keyword>
<feature type="transmembrane region" description="Helical" evidence="1">
    <location>
        <begin position="98"/>
        <end position="115"/>
    </location>
</feature>
<feature type="transmembrane region" description="Helical" evidence="1">
    <location>
        <begin position="73"/>
        <end position="92"/>
    </location>
</feature>
<accession>A0ABY9WG32</accession>
<keyword evidence="1" id="KW-1133">Transmembrane helix</keyword>
<reference evidence="2 3" key="1">
    <citation type="submission" date="2019-08" db="EMBL/GenBank/DDBJ databases">
        <title>Archangium and Cystobacter genomes.</title>
        <authorList>
            <person name="Chen I.-C.K."/>
            <person name="Wielgoss S."/>
        </authorList>
    </citation>
    <scope>NUCLEOTIDE SEQUENCE [LARGE SCALE GENOMIC DNA]</scope>
    <source>
        <strain evidence="2 3">Cbm 6</strain>
    </source>
</reference>
<evidence type="ECO:0000313" key="3">
    <source>
        <dbReference type="Proteomes" id="UP001611383"/>
    </source>
</evidence>
<name>A0ABY9WG32_9BACT</name>
<evidence type="ECO:0000313" key="2">
    <source>
        <dbReference type="EMBL" id="WNG42653.1"/>
    </source>
</evidence>
<feature type="transmembrane region" description="Helical" evidence="1">
    <location>
        <begin position="235"/>
        <end position="253"/>
    </location>
</feature>
<gene>
    <name evidence="2" type="ORF">F0U60_00025</name>
</gene>
<organism evidence="2 3">
    <name type="scientific">Archangium minus</name>
    <dbReference type="NCBI Taxonomy" id="83450"/>
    <lineage>
        <taxon>Bacteria</taxon>
        <taxon>Pseudomonadati</taxon>
        <taxon>Myxococcota</taxon>
        <taxon>Myxococcia</taxon>
        <taxon>Myxococcales</taxon>
        <taxon>Cystobacterineae</taxon>
        <taxon>Archangiaceae</taxon>
        <taxon>Archangium</taxon>
    </lineage>
</organism>
<feature type="transmembrane region" description="Helical" evidence="1">
    <location>
        <begin position="127"/>
        <end position="157"/>
    </location>
</feature>
<keyword evidence="1" id="KW-0472">Membrane</keyword>
<dbReference type="RefSeq" id="WP_395812587.1">
    <property type="nucleotide sequence ID" value="NZ_CP043494.1"/>
</dbReference>
<dbReference type="EMBL" id="CP043494">
    <property type="protein sequence ID" value="WNG42653.1"/>
    <property type="molecule type" value="Genomic_DNA"/>
</dbReference>
<sequence length="267" mass="28440">MAFADVPSAVSPRCAVHPDVPAGGICGRCGGFFCDACATWVLEAVYCTACSALPEVNYLETFRQKLWGRRDTWAWMLGFWGLVALGVGAALLGSGATVAGGLALACSALGLGCFFRQRWARRGLPLLAVGLGVAGLVREGLALLLPALFLFGVALTLHQDPRHKLFFREPLPDAVLLRLWDRYENNPLARLGLMLGLYGVVLPVLAPVAVGLGIVALRRVNPEARPPIGRRGQALAALGLGLGSLVLWVGFFWPRLSTLVRALFAVG</sequence>
<dbReference type="Proteomes" id="UP001611383">
    <property type="component" value="Chromosome"/>
</dbReference>
<keyword evidence="1" id="KW-0812">Transmembrane</keyword>
<protein>
    <recommendedName>
        <fullName evidence="4">DUF4190 domain-containing protein</fullName>
    </recommendedName>
</protein>
<evidence type="ECO:0008006" key="4">
    <source>
        <dbReference type="Google" id="ProtNLM"/>
    </source>
</evidence>
<proteinExistence type="predicted"/>
<feature type="transmembrane region" description="Helical" evidence="1">
    <location>
        <begin position="191"/>
        <end position="215"/>
    </location>
</feature>